<evidence type="ECO:0000313" key="6">
    <source>
        <dbReference type="EMBL" id="NHN84813.1"/>
    </source>
</evidence>
<evidence type="ECO:0000313" key="7">
    <source>
        <dbReference type="Proteomes" id="UP000635278"/>
    </source>
</evidence>
<gene>
    <name evidence="6" type="ORF">GOB93_09195</name>
</gene>
<comment type="caution">
    <text evidence="6">The sequence shown here is derived from an EMBL/GenBank/DDBJ whole genome shotgun (WGS) entry which is preliminary data.</text>
</comment>
<organism evidence="6 7">
    <name type="scientific">Acetobacter musti</name>
    <dbReference type="NCBI Taxonomy" id="864732"/>
    <lineage>
        <taxon>Bacteria</taxon>
        <taxon>Pseudomonadati</taxon>
        <taxon>Pseudomonadota</taxon>
        <taxon>Alphaproteobacteria</taxon>
        <taxon>Acetobacterales</taxon>
        <taxon>Acetobacteraceae</taxon>
        <taxon>Acetobacter</taxon>
    </lineage>
</organism>
<evidence type="ECO:0000256" key="1">
    <source>
        <dbReference type="ARBA" id="ARBA00004141"/>
    </source>
</evidence>
<dbReference type="InterPro" id="IPR007269">
    <property type="entry name" value="ICMT_MeTrfase"/>
</dbReference>
<keyword evidence="7" id="KW-1185">Reference proteome</keyword>
<feature type="transmembrane region" description="Helical" evidence="5">
    <location>
        <begin position="21"/>
        <end position="39"/>
    </location>
</feature>
<evidence type="ECO:0000256" key="4">
    <source>
        <dbReference type="ARBA" id="ARBA00023136"/>
    </source>
</evidence>
<feature type="transmembrane region" description="Helical" evidence="5">
    <location>
        <begin position="78"/>
        <end position="95"/>
    </location>
</feature>
<accession>A0ABX0JS10</accession>
<keyword evidence="3 5" id="KW-1133">Transmembrane helix</keyword>
<dbReference type="Proteomes" id="UP000635278">
    <property type="component" value="Unassembled WGS sequence"/>
</dbReference>
<dbReference type="Gene3D" id="1.20.120.1630">
    <property type="match status" value="1"/>
</dbReference>
<sequence length="249" mass="27934">MSAMVQRTDVFRSLWRFCPALTEKVVVVAFFALMIARMAPAAGHVWSVLSVLLLLSEGLPAAFILIRRRAITISDRAGDWLAGLVATVAPTLVAASPGHALIPVTWCGFLMLTGLALQVSAKLFLGRSFGLVAANRGVRRGGPYRLVRHPIYAGYMLNQVGFLLSCFTSWNVMLYALVWILLVVRIHAEERILTRDPLYQAMKADVPWRLPKLSEKSFIKNFFIINQRFFMGRLLKQSRRFIVGCFFTG</sequence>
<proteinExistence type="predicted"/>
<protein>
    <submittedName>
        <fullName evidence="6">Isoprenylcysteine carboxylmethyltransferase family protein</fullName>
    </submittedName>
</protein>
<keyword evidence="4 5" id="KW-0472">Membrane</keyword>
<comment type="subcellular location">
    <subcellularLocation>
        <location evidence="1">Membrane</location>
        <topology evidence="1">Multi-pass membrane protein</topology>
    </subcellularLocation>
</comment>
<evidence type="ECO:0000256" key="2">
    <source>
        <dbReference type="ARBA" id="ARBA00022692"/>
    </source>
</evidence>
<feature type="transmembrane region" description="Helical" evidence="5">
    <location>
        <begin position="170"/>
        <end position="188"/>
    </location>
</feature>
<reference evidence="6 7" key="1">
    <citation type="journal article" date="2020" name="Int. J. Syst. Evol. Microbiol.">
        <title>Novel acetic acid bacteria from cider fermentations: Acetobacter conturbans sp. nov. and Acetobacter fallax sp. nov.</title>
        <authorList>
            <person name="Sombolestani A.S."/>
            <person name="Cleenwerck I."/>
            <person name="Cnockaert M."/>
            <person name="Borremans W."/>
            <person name="Wieme A.D."/>
            <person name="De Vuyst L."/>
            <person name="Vandamme P."/>
        </authorList>
    </citation>
    <scope>NUCLEOTIDE SEQUENCE [LARGE SCALE GENOMIC DNA]</scope>
    <source>
        <strain evidence="6 7">LMG 30640</strain>
    </source>
</reference>
<dbReference type="Pfam" id="PF04140">
    <property type="entry name" value="ICMT"/>
    <property type="match status" value="1"/>
</dbReference>
<evidence type="ECO:0000256" key="5">
    <source>
        <dbReference type="SAM" id="Phobius"/>
    </source>
</evidence>
<evidence type="ECO:0000256" key="3">
    <source>
        <dbReference type="ARBA" id="ARBA00022989"/>
    </source>
</evidence>
<name>A0ABX0JS10_9PROT</name>
<feature type="transmembrane region" description="Helical" evidence="5">
    <location>
        <begin position="45"/>
        <end position="66"/>
    </location>
</feature>
<keyword evidence="2 5" id="KW-0812">Transmembrane</keyword>
<dbReference type="EMBL" id="WOTB01000010">
    <property type="protein sequence ID" value="NHN84813.1"/>
    <property type="molecule type" value="Genomic_DNA"/>
</dbReference>